<dbReference type="GO" id="GO:0016787">
    <property type="term" value="F:hydrolase activity"/>
    <property type="evidence" value="ECO:0007669"/>
    <property type="project" value="UniProtKB-KW"/>
</dbReference>
<dbReference type="InterPro" id="IPR011108">
    <property type="entry name" value="RMMBL"/>
</dbReference>
<dbReference type="PATRIC" id="fig|1618650.3.peg.758"/>
<name>A0A0G2AMW2_9BACT</name>
<dbReference type="SMART" id="SM01027">
    <property type="entry name" value="Beta-Casp"/>
    <property type="match status" value="1"/>
</dbReference>
<dbReference type="Gene3D" id="3.60.15.10">
    <property type="entry name" value="Ribonuclease Z/Hydroxyacylglutathione hydrolase-like"/>
    <property type="match status" value="1"/>
</dbReference>
<dbReference type="Gene3D" id="3.40.50.10890">
    <property type="match status" value="1"/>
</dbReference>
<dbReference type="InterPro" id="IPR036866">
    <property type="entry name" value="RibonucZ/Hydroxyglut_hydro"/>
</dbReference>
<organism evidence="3 4">
    <name type="scientific">Candidatus Giovannonibacteria bacterium GW2011_GWA2_53_7</name>
    <dbReference type="NCBI Taxonomy" id="1618650"/>
    <lineage>
        <taxon>Bacteria</taxon>
        <taxon>Candidatus Giovannoniibacteriota</taxon>
    </lineage>
</organism>
<dbReference type="EMBL" id="LCRM01000081">
    <property type="protein sequence ID" value="KKW34024.1"/>
    <property type="molecule type" value="Genomic_DNA"/>
</dbReference>
<comment type="caution">
    <text evidence="3">The sequence shown here is derived from an EMBL/GenBank/DDBJ whole genome shotgun (WGS) entry which is preliminary data.</text>
</comment>
<dbReference type="Pfam" id="PF10996">
    <property type="entry name" value="Beta-Casp"/>
    <property type="match status" value="1"/>
</dbReference>
<feature type="domain" description="Beta-Casp" evidence="2">
    <location>
        <begin position="10"/>
        <end position="135"/>
    </location>
</feature>
<dbReference type="Proteomes" id="UP000034290">
    <property type="component" value="Unassembled WGS sequence"/>
</dbReference>
<dbReference type="SUPFAM" id="SSF56281">
    <property type="entry name" value="Metallo-hydrolase/oxidoreductase"/>
    <property type="match status" value="1"/>
</dbReference>
<sequence>MIPAFSLERTQELLFEINDLVEAGRIPKVPIFLDSPLAIKATSVYRKYENYFNKEAHARIKSGDDLFKFPGLKLTLTTEESKDINNVPAPKVVIAGSGMSNGGRIIHHERRYLPDVKSTLLLVGYQAAGSMGRMLQDGAKEVTILGEKVPVRARVETLQGYSAHPDRDALLRFVEKGKDRLQKVFAIQGEPASCLFLVQRVRDYLGIEASAPRYGESSEL</sequence>
<dbReference type="InterPro" id="IPR022712">
    <property type="entry name" value="Beta_Casp"/>
</dbReference>
<evidence type="ECO:0000259" key="2">
    <source>
        <dbReference type="SMART" id="SM01027"/>
    </source>
</evidence>
<protein>
    <submittedName>
        <fullName evidence="3">RNA-metabolising metallo-beta-lactamase</fullName>
    </submittedName>
</protein>
<dbReference type="Pfam" id="PF07521">
    <property type="entry name" value="RMMBL"/>
    <property type="match status" value="1"/>
</dbReference>
<accession>A0A0G2AMW2</accession>
<dbReference type="AlphaFoldDB" id="A0A0G2AMW2"/>
<gene>
    <name evidence="3" type="ORF">UY81_C0081G0006</name>
</gene>
<reference evidence="3 4" key="1">
    <citation type="journal article" date="2015" name="Nature">
        <title>rRNA introns, odd ribosomes, and small enigmatic genomes across a large radiation of phyla.</title>
        <authorList>
            <person name="Brown C.T."/>
            <person name="Hug L.A."/>
            <person name="Thomas B.C."/>
            <person name="Sharon I."/>
            <person name="Castelle C.J."/>
            <person name="Singh A."/>
            <person name="Wilkins M.J."/>
            <person name="Williams K.H."/>
            <person name="Banfield J.F."/>
        </authorList>
    </citation>
    <scope>NUCLEOTIDE SEQUENCE [LARGE SCALE GENOMIC DNA]</scope>
</reference>
<dbReference type="PANTHER" id="PTHR11203">
    <property type="entry name" value="CLEAVAGE AND POLYADENYLATION SPECIFICITY FACTOR FAMILY MEMBER"/>
    <property type="match status" value="1"/>
</dbReference>
<dbReference type="InterPro" id="IPR050698">
    <property type="entry name" value="MBL"/>
</dbReference>
<keyword evidence="1" id="KW-0378">Hydrolase</keyword>
<dbReference type="PANTHER" id="PTHR11203:SF37">
    <property type="entry name" value="INTEGRATOR COMPLEX SUBUNIT 11"/>
    <property type="match status" value="1"/>
</dbReference>
<evidence type="ECO:0000256" key="1">
    <source>
        <dbReference type="ARBA" id="ARBA00022801"/>
    </source>
</evidence>
<evidence type="ECO:0000313" key="3">
    <source>
        <dbReference type="EMBL" id="KKW34024.1"/>
    </source>
</evidence>
<evidence type="ECO:0000313" key="4">
    <source>
        <dbReference type="Proteomes" id="UP000034290"/>
    </source>
</evidence>
<dbReference type="GO" id="GO:0004521">
    <property type="term" value="F:RNA endonuclease activity"/>
    <property type="evidence" value="ECO:0007669"/>
    <property type="project" value="TreeGrafter"/>
</dbReference>
<proteinExistence type="predicted"/>